<proteinExistence type="predicted"/>
<accession>A0A6M3ISA6</accession>
<organism evidence="1">
    <name type="scientific">viral metagenome</name>
    <dbReference type="NCBI Taxonomy" id="1070528"/>
    <lineage>
        <taxon>unclassified sequences</taxon>
        <taxon>metagenomes</taxon>
        <taxon>organismal metagenomes</taxon>
    </lineage>
</organism>
<protein>
    <submittedName>
        <fullName evidence="1">Uncharacterized protein</fullName>
    </submittedName>
</protein>
<dbReference type="EMBL" id="MT141397">
    <property type="protein sequence ID" value="QJA60148.1"/>
    <property type="molecule type" value="Genomic_DNA"/>
</dbReference>
<sequence length="103" mass="11255">MAGKKSPIEQHKKQDLILGREELLKIINDPATTSTAIKNKIEAIKLLARMHKALQVDKIVAKADATASSQAASLPPEEMQKLQTEVDEILGRTTATEIKALNI</sequence>
<evidence type="ECO:0000313" key="1">
    <source>
        <dbReference type="EMBL" id="QJA60148.1"/>
    </source>
</evidence>
<reference evidence="1" key="1">
    <citation type="submission" date="2020-03" db="EMBL/GenBank/DDBJ databases">
        <title>The deep terrestrial virosphere.</title>
        <authorList>
            <person name="Holmfeldt K."/>
            <person name="Nilsson E."/>
            <person name="Simone D."/>
            <person name="Lopez-Fernandez M."/>
            <person name="Wu X."/>
            <person name="de Brujin I."/>
            <person name="Lundin D."/>
            <person name="Andersson A."/>
            <person name="Bertilsson S."/>
            <person name="Dopson M."/>
        </authorList>
    </citation>
    <scope>NUCLEOTIDE SEQUENCE</scope>
    <source>
        <strain evidence="1">MM415B01181</strain>
    </source>
</reference>
<gene>
    <name evidence="1" type="ORF">MM415B01181_0021</name>
</gene>
<dbReference type="AlphaFoldDB" id="A0A6M3ISA6"/>
<name>A0A6M3ISA6_9ZZZZ</name>